<dbReference type="EMBL" id="JAMRXG010000002">
    <property type="protein sequence ID" value="MCM6773156.1"/>
    <property type="molecule type" value="Genomic_DNA"/>
</dbReference>
<organism evidence="2 3">
    <name type="scientific">Nocardia pulmonis</name>
    <dbReference type="NCBI Taxonomy" id="2951408"/>
    <lineage>
        <taxon>Bacteria</taxon>
        <taxon>Bacillati</taxon>
        <taxon>Actinomycetota</taxon>
        <taxon>Actinomycetes</taxon>
        <taxon>Mycobacteriales</taxon>
        <taxon>Nocardiaceae</taxon>
        <taxon>Nocardia</taxon>
    </lineage>
</organism>
<protein>
    <submittedName>
        <fullName evidence="2">Peptidoglycan DD-metalloendopeptidase family protein</fullName>
    </submittedName>
</protein>
<dbReference type="InterPro" id="IPR050570">
    <property type="entry name" value="Cell_wall_metabolism_enzyme"/>
</dbReference>
<dbReference type="SUPFAM" id="SSF51261">
    <property type="entry name" value="Duplicated hybrid motif"/>
    <property type="match status" value="1"/>
</dbReference>
<evidence type="ECO:0000313" key="2">
    <source>
        <dbReference type="EMBL" id="MCM6773156.1"/>
    </source>
</evidence>
<dbReference type="GO" id="GO:0004222">
    <property type="term" value="F:metalloendopeptidase activity"/>
    <property type="evidence" value="ECO:0007669"/>
    <property type="project" value="TreeGrafter"/>
</dbReference>
<dbReference type="Gene3D" id="2.70.70.10">
    <property type="entry name" value="Glucose Permease (Domain IIA)"/>
    <property type="match status" value="1"/>
</dbReference>
<dbReference type="RefSeq" id="WP_251910136.1">
    <property type="nucleotide sequence ID" value="NZ_JAMRXG010000002.1"/>
</dbReference>
<reference evidence="2" key="1">
    <citation type="submission" date="2022-06" db="EMBL/GenBank/DDBJ databases">
        <title>Novel species in genus nocardia.</title>
        <authorList>
            <person name="Li F."/>
        </authorList>
    </citation>
    <scope>NUCLEOTIDE SEQUENCE</scope>
    <source>
        <strain evidence="2">CDC141</strain>
    </source>
</reference>
<dbReference type="PANTHER" id="PTHR21666:SF285">
    <property type="entry name" value="M23 FAMILY METALLOPEPTIDASE"/>
    <property type="match status" value="1"/>
</dbReference>
<dbReference type="PANTHER" id="PTHR21666">
    <property type="entry name" value="PEPTIDASE-RELATED"/>
    <property type="match status" value="1"/>
</dbReference>
<comment type="caution">
    <text evidence="2">The sequence shown here is derived from an EMBL/GenBank/DDBJ whole genome shotgun (WGS) entry which is preliminary data.</text>
</comment>
<dbReference type="AlphaFoldDB" id="A0A9X2IXS9"/>
<evidence type="ECO:0000313" key="3">
    <source>
        <dbReference type="Proteomes" id="UP001139157"/>
    </source>
</evidence>
<gene>
    <name evidence="2" type="ORF">NDR86_06695</name>
</gene>
<name>A0A9X2IXS9_9NOCA</name>
<accession>A0A9X2IXS9</accession>
<feature type="domain" description="M23ase beta-sheet core" evidence="1">
    <location>
        <begin position="24"/>
        <end position="125"/>
    </location>
</feature>
<dbReference type="InterPro" id="IPR011055">
    <property type="entry name" value="Dup_hybrid_motif"/>
</dbReference>
<dbReference type="CDD" id="cd12797">
    <property type="entry name" value="M23_peptidase"/>
    <property type="match status" value="1"/>
</dbReference>
<dbReference type="InterPro" id="IPR016047">
    <property type="entry name" value="M23ase_b-sheet_dom"/>
</dbReference>
<sequence length="154" mass="16326">MVRYWPLGVGRIVTGEFGPRPDGFHWGADFGRVGGSAGMPVYASQGGSVVYSGAARGFGGPDPAGWLVVDHPTEDGSGTTVYGHIVREVPHNARVEAGQRIARINPDRATNGGVAPHLHFEVHRYSYAPPGPDRLDPLAWLEGAAEPETAGDCR</sequence>
<dbReference type="Proteomes" id="UP001139157">
    <property type="component" value="Unassembled WGS sequence"/>
</dbReference>
<evidence type="ECO:0000259" key="1">
    <source>
        <dbReference type="Pfam" id="PF01551"/>
    </source>
</evidence>
<proteinExistence type="predicted"/>
<dbReference type="Pfam" id="PF01551">
    <property type="entry name" value="Peptidase_M23"/>
    <property type="match status" value="1"/>
</dbReference>
<keyword evidence="3" id="KW-1185">Reference proteome</keyword>